<dbReference type="PANTHER" id="PTHR12703:SF3">
    <property type="entry name" value="ABR032WP"/>
    <property type="match status" value="1"/>
</dbReference>
<protein>
    <submittedName>
        <fullName evidence="7">Uncharacterized protein</fullName>
    </submittedName>
</protein>
<evidence type="ECO:0000256" key="2">
    <source>
        <dbReference type="ARBA" id="ARBA00022692"/>
    </source>
</evidence>
<organism evidence="7 8">
    <name type="scientific">Wickerhamomyces anomalus (strain ATCC 58044 / CBS 1984 / NCYC 433 / NRRL Y-366-8)</name>
    <name type="common">Yeast</name>
    <name type="synonym">Hansenula anomala</name>
    <dbReference type="NCBI Taxonomy" id="683960"/>
    <lineage>
        <taxon>Eukaryota</taxon>
        <taxon>Fungi</taxon>
        <taxon>Dikarya</taxon>
        <taxon>Ascomycota</taxon>
        <taxon>Saccharomycotina</taxon>
        <taxon>Saccharomycetes</taxon>
        <taxon>Phaffomycetales</taxon>
        <taxon>Wickerhamomycetaceae</taxon>
        <taxon>Wickerhamomyces</taxon>
    </lineage>
</organism>
<dbReference type="InterPro" id="IPR051645">
    <property type="entry name" value="PER33/POM33_regulator"/>
</dbReference>
<accession>A0A1E3P8I4</accession>
<evidence type="ECO:0000256" key="3">
    <source>
        <dbReference type="ARBA" id="ARBA00022989"/>
    </source>
</evidence>
<dbReference type="AlphaFoldDB" id="A0A1E3P8I4"/>
<evidence type="ECO:0000256" key="5">
    <source>
        <dbReference type="SAM" id="MobiDB-lite"/>
    </source>
</evidence>
<keyword evidence="8" id="KW-1185">Reference proteome</keyword>
<feature type="compositionally biased region" description="Polar residues" evidence="5">
    <location>
        <begin position="10"/>
        <end position="19"/>
    </location>
</feature>
<evidence type="ECO:0000256" key="1">
    <source>
        <dbReference type="ARBA" id="ARBA00004141"/>
    </source>
</evidence>
<dbReference type="Proteomes" id="UP000094112">
    <property type="component" value="Unassembled WGS sequence"/>
</dbReference>
<dbReference type="EMBL" id="KV454208">
    <property type="protein sequence ID" value="ODQ61723.1"/>
    <property type="molecule type" value="Genomic_DNA"/>
</dbReference>
<sequence>MSQVVDPDQKSISRAQTGVKTRRVLRKKQTPPKPIKKYIWLSGHGATLTFGAIYFAFYIAKYIFRNKWFWIPWLCYRLSFIGVLASYSITVLTTFGAIIPNYYTLLATENFQNLLLAFVWLISRPSAFKLVPFYIISILQLSDRFKVGAVLKIQDSLVDLITISEVVVFVALLFDTLIFRGTSGYALAIYTGFYWLRINFSPYTQSFLLKVIHAIDTKIMAKQSPEIQAKWQKAKDFVEFRR</sequence>
<dbReference type="GO" id="GO:0016020">
    <property type="term" value="C:membrane"/>
    <property type="evidence" value="ECO:0007669"/>
    <property type="project" value="UniProtKB-SubCell"/>
</dbReference>
<dbReference type="PANTHER" id="PTHR12703">
    <property type="entry name" value="TRANSMEMBRANE PROTEIN 33"/>
    <property type="match status" value="1"/>
</dbReference>
<dbReference type="GeneID" id="30198537"/>
<feature type="transmembrane region" description="Helical" evidence="6">
    <location>
        <begin position="80"/>
        <end position="103"/>
    </location>
</feature>
<name>A0A1E3P8I4_WICAA</name>
<evidence type="ECO:0000256" key="4">
    <source>
        <dbReference type="ARBA" id="ARBA00023136"/>
    </source>
</evidence>
<reference evidence="7 8" key="1">
    <citation type="journal article" date="2016" name="Proc. Natl. Acad. Sci. U.S.A.">
        <title>Comparative genomics of biotechnologically important yeasts.</title>
        <authorList>
            <person name="Riley R."/>
            <person name="Haridas S."/>
            <person name="Wolfe K.H."/>
            <person name="Lopes M.R."/>
            <person name="Hittinger C.T."/>
            <person name="Goeker M."/>
            <person name="Salamov A.A."/>
            <person name="Wisecaver J.H."/>
            <person name="Long T.M."/>
            <person name="Calvey C.H."/>
            <person name="Aerts A.L."/>
            <person name="Barry K.W."/>
            <person name="Choi C."/>
            <person name="Clum A."/>
            <person name="Coughlan A.Y."/>
            <person name="Deshpande S."/>
            <person name="Douglass A.P."/>
            <person name="Hanson S.J."/>
            <person name="Klenk H.-P."/>
            <person name="LaButti K.M."/>
            <person name="Lapidus A."/>
            <person name="Lindquist E.A."/>
            <person name="Lipzen A.M."/>
            <person name="Meier-Kolthoff J.P."/>
            <person name="Ohm R.A."/>
            <person name="Otillar R.P."/>
            <person name="Pangilinan J.L."/>
            <person name="Peng Y."/>
            <person name="Rokas A."/>
            <person name="Rosa C.A."/>
            <person name="Scheuner C."/>
            <person name="Sibirny A.A."/>
            <person name="Slot J.C."/>
            <person name="Stielow J.B."/>
            <person name="Sun H."/>
            <person name="Kurtzman C.P."/>
            <person name="Blackwell M."/>
            <person name="Grigoriev I.V."/>
            <person name="Jeffries T.W."/>
        </authorList>
    </citation>
    <scope>NUCLEOTIDE SEQUENCE [LARGE SCALE GENOMIC DNA]</scope>
    <source>
        <strain evidence="8">ATCC 58044 / CBS 1984 / NCYC 433 / NRRL Y-366-8</strain>
    </source>
</reference>
<feature type="transmembrane region" description="Helical" evidence="6">
    <location>
        <begin position="115"/>
        <end position="136"/>
    </location>
</feature>
<dbReference type="GO" id="GO:0061024">
    <property type="term" value="P:membrane organization"/>
    <property type="evidence" value="ECO:0007669"/>
    <property type="project" value="TreeGrafter"/>
</dbReference>
<dbReference type="OrthoDB" id="5581259at2759"/>
<feature type="non-terminal residue" evidence="7">
    <location>
        <position position="242"/>
    </location>
</feature>
<feature type="region of interest" description="Disordered" evidence="5">
    <location>
        <begin position="1"/>
        <end position="30"/>
    </location>
</feature>
<feature type="transmembrane region" description="Helical" evidence="6">
    <location>
        <begin position="38"/>
        <end position="59"/>
    </location>
</feature>
<dbReference type="RefSeq" id="XP_019040930.1">
    <property type="nucleotide sequence ID" value="XM_019181291.1"/>
</dbReference>
<feature type="compositionally biased region" description="Basic residues" evidence="5">
    <location>
        <begin position="20"/>
        <end position="30"/>
    </location>
</feature>
<feature type="transmembrane region" description="Helical" evidence="6">
    <location>
        <begin position="184"/>
        <end position="200"/>
    </location>
</feature>
<keyword evidence="4 6" id="KW-0472">Membrane</keyword>
<dbReference type="GO" id="GO:0071786">
    <property type="term" value="P:endoplasmic reticulum tubular network organization"/>
    <property type="evidence" value="ECO:0007669"/>
    <property type="project" value="TreeGrafter"/>
</dbReference>
<proteinExistence type="predicted"/>
<comment type="subcellular location">
    <subcellularLocation>
        <location evidence="1">Membrane</location>
        <topology evidence="1">Multi-pass membrane protein</topology>
    </subcellularLocation>
</comment>
<evidence type="ECO:0000256" key="6">
    <source>
        <dbReference type="SAM" id="Phobius"/>
    </source>
</evidence>
<keyword evidence="3 6" id="KW-1133">Transmembrane helix</keyword>
<dbReference type="GO" id="GO:0005783">
    <property type="term" value="C:endoplasmic reticulum"/>
    <property type="evidence" value="ECO:0007669"/>
    <property type="project" value="TreeGrafter"/>
</dbReference>
<gene>
    <name evidence="7" type="ORF">WICANDRAFT_26691</name>
</gene>
<keyword evidence="2 6" id="KW-0812">Transmembrane</keyword>
<evidence type="ECO:0000313" key="7">
    <source>
        <dbReference type="EMBL" id="ODQ61723.1"/>
    </source>
</evidence>
<evidence type="ECO:0000313" key="8">
    <source>
        <dbReference type="Proteomes" id="UP000094112"/>
    </source>
</evidence>